<dbReference type="PANTHER" id="PTHR11092:SF0">
    <property type="entry name" value="EPIMERASE FAMILY PROTEIN SDR39U1"/>
    <property type="match status" value="1"/>
</dbReference>
<evidence type="ECO:0000259" key="3">
    <source>
        <dbReference type="Pfam" id="PF08338"/>
    </source>
</evidence>
<dbReference type="EMBL" id="AJSX01000022">
    <property type="protein sequence ID" value="EIJ70107.1"/>
    <property type="molecule type" value="Genomic_DNA"/>
</dbReference>
<dbReference type="eggNOG" id="COG1090">
    <property type="taxonomic scope" value="Bacteria"/>
</dbReference>
<dbReference type="InterPro" id="IPR036291">
    <property type="entry name" value="NAD(P)-bd_dom_sf"/>
</dbReference>
<dbReference type="InterPro" id="IPR001509">
    <property type="entry name" value="Epimerase_deHydtase"/>
</dbReference>
<dbReference type="AlphaFoldDB" id="I3DEG4"/>
<feature type="domain" description="NAD-dependent epimerase/dehydratase" evidence="2">
    <location>
        <begin position="3"/>
        <end position="218"/>
    </location>
</feature>
<dbReference type="RefSeq" id="WP_005759980.1">
    <property type="nucleotide sequence ID" value="NZ_AJSX01000022.1"/>
</dbReference>
<dbReference type="Pfam" id="PF08338">
    <property type="entry name" value="DUF1731"/>
    <property type="match status" value="1"/>
</dbReference>
<dbReference type="NCBIfam" id="TIGR01777">
    <property type="entry name" value="yfcH"/>
    <property type="match status" value="1"/>
</dbReference>
<comment type="similarity">
    <text evidence="1">Belongs to the NAD(P)-dependent epimerase/dehydratase family. SDR39U1 subfamily.</text>
</comment>
<dbReference type="InterPro" id="IPR013549">
    <property type="entry name" value="DUF1731"/>
</dbReference>
<evidence type="ECO:0000259" key="2">
    <source>
        <dbReference type="Pfam" id="PF01370"/>
    </source>
</evidence>
<sequence length="295" mass="33147">MNILITGATGLVGTALIPQLLAQHHHITALTRSIKKAKQKCSFAIDWIEQLENFTNLDQFDVVINLAGEPIFNHPWTNAQKVRLKNSRILLTQQLSTLINQGNHPPLFISGSATGYYGDGQQKILTENSPPDNSFTSELCQAWEQSALNANTRVCIIRTGMIMAPKGGALAKMLPIYRLGLGGKLGSGQQYWPWIALEDMVNGINFLLNHKTTSGIFNFTAPNPVHNSEFNQILANTLKRFHFAMVPAFLLKFLFGERVQLLLDSQNVYPTHLLKLGYQFKFETLADYFQKKFQK</sequence>
<name>I3DEG4_9PAST</name>
<dbReference type="SUPFAM" id="SSF51735">
    <property type="entry name" value="NAD(P)-binding Rossmann-fold domains"/>
    <property type="match status" value="1"/>
</dbReference>
<gene>
    <name evidence="4" type="ORF">HMPREF1052_1534</name>
</gene>
<accession>I3DEG4</accession>
<evidence type="ECO:0000256" key="1">
    <source>
        <dbReference type="ARBA" id="ARBA00009353"/>
    </source>
</evidence>
<comment type="caution">
    <text evidence="4">The sequence shown here is derived from an EMBL/GenBank/DDBJ whole genome shotgun (WGS) entry which is preliminary data.</text>
</comment>
<feature type="domain" description="DUF1731" evidence="3">
    <location>
        <begin position="246"/>
        <end position="288"/>
    </location>
</feature>
<evidence type="ECO:0000313" key="4">
    <source>
        <dbReference type="EMBL" id="EIJ70107.1"/>
    </source>
</evidence>
<dbReference type="Proteomes" id="UP000006457">
    <property type="component" value="Unassembled WGS sequence"/>
</dbReference>
<dbReference type="PANTHER" id="PTHR11092">
    <property type="entry name" value="SUGAR NUCLEOTIDE EPIMERASE RELATED"/>
    <property type="match status" value="1"/>
</dbReference>
<keyword evidence="5" id="KW-1185">Reference proteome</keyword>
<dbReference type="Pfam" id="PF01370">
    <property type="entry name" value="Epimerase"/>
    <property type="match status" value="1"/>
</dbReference>
<dbReference type="OrthoDB" id="9801773at2"/>
<organism evidence="4 5">
    <name type="scientific">Pasteurella bettyae CCUG 2042</name>
    <dbReference type="NCBI Taxonomy" id="1095749"/>
    <lineage>
        <taxon>Bacteria</taxon>
        <taxon>Pseudomonadati</taxon>
        <taxon>Pseudomonadota</taxon>
        <taxon>Gammaproteobacteria</taxon>
        <taxon>Pasteurellales</taxon>
        <taxon>Pasteurellaceae</taxon>
        <taxon>Pasteurella</taxon>
    </lineage>
</organism>
<reference evidence="4 5" key="1">
    <citation type="submission" date="2012-03" db="EMBL/GenBank/DDBJ databases">
        <authorList>
            <person name="Harkins D.M."/>
            <person name="Madupu R."/>
            <person name="Durkin A.S."/>
            <person name="Torralba M."/>
            <person name="Methe B."/>
            <person name="Sutton G.G."/>
            <person name="Nelson K.E."/>
        </authorList>
    </citation>
    <scope>NUCLEOTIDE SEQUENCE [LARGE SCALE GENOMIC DNA]</scope>
    <source>
        <strain evidence="4 5">CCUG 2042</strain>
    </source>
</reference>
<evidence type="ECO:0000313" key="5">
    <source>
        <dbReference type="Proteomes" id="UP000006457"/>
    </source>
</evidence>
<dbReference type="Gene3D" id="3.40.50.720">
    <property type="entry name" value="NAD(P)-binding Rossmann-like Domain"/>
    <property type="match status" value="1"/>
</dbReference>
<proteinExistence type="inferred from homology"/>
<dbReference type="InterPro" id="IPR010099">
    <property type="entry name" value="SDR39U1"/>
</dbReference>
<dbReference type="PATRIC" id="fig|1095749.3.peg.864"/>
<protein>
    <submittedName>
        <fullName evidence="4">TIGR01777 family protein</fullName>
    </submittedName>
</protein>